<evidence type="ECO:0000256" key="4">
    <source>
        <dbReference type="ARBA" id="ARBA00022692"/>
    </source>
</evidence>
<evidence type="ECO:0000313" key="12">
    <source>
        <dbReference type="Proteomes" id="UP001142055"/>
    </source>
</evidence>
<keyword evidence="3" id="KW-0813">Transport</keyword>
<evidence type="ECO:0000256" key="6">
    <source>
        <dbReference type="ARBA" id="ARBA00022989"/>
    </source>
</evidence>
<dbReference type="Pfam" id="PF08571">
    <property type="entry name" value="Yos1"/>
    <property type="match status" value="1"/>
</dbReference>
<dbReference type="EMBL" id="JAPWDV010000002">
    <property type="protein sequence ID" value="KAJ6219588.1"/>
    <property type="molecule type" value="Genomic_DNA"/>
</dbReference>
<dbReference type="Proteomes" id="UP001142055">
    <property type="component" value="Chromosome 2"/>
</dbReference>
<evidence type="ECO:0000256" key="8">
    <source>
        <dbReference type="ARBA" id="ARBA00024203"/>
    </source>
</evidence>
<evidence type="ECO:0000256" key="5">
    <source>
        <dbReference type="ARBA" id="ARBA00022927"/>
    </source>
</evidence>
<dbReference type="GO" id="GO:0000139">
    <property type="term" value="C:Golgi membrane"/>
    <property type="evidence" value="ECO:0007669"/>
    <property type="project" value="TreeGrafter"/>
</dbReference>
<proteinExistence type="inferred from homology"/>
<keyword evidence="5" id="KW-0653">Protein transport</keyword>
<feature type="signal peptide" evidence="10">
    <location>
        <begin position="1"/>
        <end position="18"/>
    </location>
</feature>
<gene>
    <name evidence="11" type="ORF">RDWZM_005400</name>
</gene>
<evidence type="ECO:0000256" key="7">
    <source>
        <dbReference type="ARBA" id="ARBA00023136"/>
    </source>
</evidence>
<dbReference type="GO" id="GO:0030134">
    <property type="term" value="C:COPII-coated ER to Golgi transport vesicle"/>
    <property type="evidence" value="ECO:0007669"/>
    <property type="project" value="TreeGrafter"/>
</dbReference>
<evidence type="ECO:0000256" key="1">
    <source>
        <dbReference type="ARBA" id="ARBA00004370"/>
    </source>
</evidence>
<evidence type="ECO:0000313" key="11">
    <source>
        <dbReference type="EMBL" id="KAJ6219588.1"/>
    </source>
</evidence>
<comment type="subcellular location">
    <subcellularLocation>
        <location evidence="1">Membrane</location>
    </subcellularLocation>
</comment>
<feature type="chain" id="PRO_5040342226" description="Immediate early response 3-interacting protein 1" evidence="10">
    <location>
        <begin position="19"/>
        <end position="82"/>
    </location>
</feature>
<protein>
    <recommendedName>
        <fullName evidence="2">Immediate early response 3-interacting protein 1</fullName>
    </recommendedName>
</protein>
<keyword evidence="6" id="KW-1133">Transmembrane helix</keyword>
<comment type="similarity">
    <text evidence="8">Belongs to the YOS1 family.</text>
</comment>
<accession>A0A9Q0M3Y1</accession>
<keyword evidence="7" id="KW-0472">Membrane</keyword>
<dbReference type="InterPro" id="IPR013880">
    <property type="entry name" value="Yos1"/>
</dbReference>
<dbReference type="GO" id="GO:0006888">
    <property type="term" value="P:endoplasmic reticulum to Golgi vesicle-mediated transport"/>
    <property type="evidence" value="ECO:0007669"/>
    <property type="project" value="TreeGrafter"/>
</dbReference>
<evidence type="ECO:0000256" key="9">
    <source>
        <dbReference type="ARBA" id="ARBA00045999"/>
    </source>
</evidence>
<dbReference type="PANTHER" id="PTHR15858">
    <property type="entry name" value="IMMEDIATE EARLY RESPONSE 3-INTERACTING PROTEIN 1"/>
    <property type="match status" value="1"/>
</dbReference>
<comment type="caution">
    <text evidence="11">The sequence shown here is derived from an EMBL/GenBank/DDBJ whole genome shotgun (WGS) entry which is preliminary data.</text>
</comment>
<evidence type="ECO:0000256" key="2">
    <source>
        <dbReference type="ARBA" id="ARBA00016434"/>
    </source>
</evidence>
<keyword evidence="10" id="KW-0732">Signal</keyword>
<dbReference type="GO" id="GO:0005789">
    <property type="term" value="C:endoplasmic reticulum membrane"/>
    <property type="evidence" value="ECO:0007669"/>
    <property type="project" value="TreeGrafter"/>
</dbReference>
<comment type="function">
    <text evidence="9">Regulator of endoplasmic reticulum secretion that acts as a key determinant of brain size. Required for secretion of extracellular matrix proteins. Required for correct brain development by depositing sufficient extracellular matrix proteins for tissue integrity and the proliferation of neural progenitors. Acts as a regulator of the unfolded protein response (UPR).</text>
</comment>
<dbReference type="GO" id="GO:0015031">
    <property type="term" value="P:protein transport"/>
    <property type="evidence" value="ECO:0007669"/>
    <property type="project" value="UniProtKB-KW"/>
</dbReference>
<sequence>MVLSLYTLLECGLLVVNAIAILNEERFLNKVGWGRDSMQINPQMSSPYGGYGQSNSAVMTPKMQLLNMIHSIRTVARGMFEF</sequence>
<organism evidence="11 12">
    <name type="scientific">Blomia tropicalis</name>
    <name type="common">Mite</name>
    <dbReference type="NCBI Taxonomy" id="40697"/>
    <lineage>
        <taxon>Eukaryota</taxon>
        <taxon>Metazoa</taxon>
        <taxon>Ecdysozoa</taxon>
        <taxon>Arthropoda</taxon>
        <taxon>Chelicerata</taxon>
        <taxon>Arachnida</taxon>
        <taxon>Acari</taxon>
        <taxon>Acariformes</taxon>
        <taxon>Sarcoptiformes</taxon>
        <taxon>Astigmata</taxon>
        <taxon>Glycyphagoidea</taxon>
        <taxon>Echimyopodidae</taxon>
        <taxon>Blomia</taxon>
    </lineage>
</organism>
<keyword evidence="4" id="KW-0812">Transmembrane</keyword>
<name>A0A9Q0M3Y1_BLOTA</name>
<dbReference type="PANTHER" id="PTHR15858:SF0">
    <property type="entry name" value="IMMEDIATE EARLY RESPONSE 3-INTERACTING PROTEIN 1"/>
    <property type="match status" value="1"/>
</dbReference>
<reference evidence="11" key="1">
    <citation type="submission" date="2022-12" db="EMBL/GenBank/DDBJ databases">
        <title>Genome assemblies of Blomia tropicalis.</title>
        <authorList>
            <person name="Cui Y."/>
        </authorList>
    </citation>
    <scope>NUCLEOTIDE SEQUENCE</scope>
    <source>
        <tissue evidence="11">Adult mites</tissue>
    </source>
</reference>
<evidence type="ECO:0000256" key="10">
    <source>
        <dbReference type="SAM" id="SignalP"/>
    </source>
</evidence>
<evidence type="ECO:0000256" key="3">
    <source>
        <dbReference type="ARBA" id="ARBA00022448"/>
    </source>
</evidence>
<dbReference type="OMA" id="FLCKIGW"/>
<keyword evidence="12" id="KW-1185">Reference proteome</keyword>
<dbReference type="AlphaFoldDB" id="A0A9Q0M3Y1"/>